<sequence>MNPREIAIGELLHYYTKDEDHPEIDAGKEYPAMLVKIREEGPHNVPVHDIMVFTEKGVLIKTDVGINFYGNKIQGGATFTPGTLARYNFMETLGLGKKLIEL</sequence>
<evidence type="ECO:0000313" key="1">
    <source>
        <dbReference type="EMBL" id="MBD1373732.1"/>
    </source>
</evidence>
<organism evidence="1 2">
    <name type="scientific">Polycladospora coralii</name>
    <dbReference type="NCBI Taxonomy" id="2771432"/>
    <lineage>
        <taxon>Bacteria</taxon>
        <taxon>Bacillati</taxon>
        <taxon>Bacillota</taxon>
        <taxon>Bacilli</taxon>
        <taxon>Bacillales</taxon>
        <taxon>Thermoactinomycetaceae</taxon>
        <taxon>Polycladospora</taxon>
    </lineage>
</organism>
<name>A0A926NBW3_9BACL</name>
<protein>
    <submittedName>
        <fullName evidence="1">Uncharacterized protein</fullName>
    </submittedName>
</protein>
<gene>
    <name evidence="1" type="ORF">IC620_15405</name>
</gene>
<accession>A0A926NBW3</accession>
<evidence type="ECO:0000313" key="2">
    <source>
        <dbReference type="Proteomes" id="UP000661691"/>
    </source>
</evidence>
<dbReference type="EMBL" id="JACXAH010000036">
    <property type="protein sequence ID" value="MBD1373732.1"/>
    <property type="molecule type" value="Genomic_DNA"/>
</dbReference>
<dbReference type="RefSeq" id="WP_191142728.1">
    <property type="nucleotide sequence ID" value="NZ_JACXAH010000036.1"/>
</dbReference>
<reference evidence="1" key="1">
    <citation type="submission" date="2020-09" db="EMBL/GenBank/DDBJ databases">
        <title>A novel bacterium of genus Hazenella, isolated from South China Sea.</title>
        <authorList>
            <person name="Huang H."/>
            <person name="Mo K."/>
            <person name="Hu Y."/>
        </authorList>
    </citation>
    <scope>NUCLEOTIDE SEQUENCE</scope>
    <source>
        <strain evidence="1">IB182357</strain>
    </source>
</reference>
<comment type="caution">
    <text evidence="1">The sequence shown here is derived from an EMBL/GenBank/DDBJ whole genome shotgun (WGS) entry which is preliminary data.</text>
</comment>
<proteinExistence type="predicted"/>
<dbReference type="AlphaFoldDB" id="A0A926NBW3"/>
<keyword evidence="2" id="KW-1185">Reference proteome</keyword>
<dbReference type="Proteomes" id="UP000661691">
    <property type="component" value="Unassembled WGS sequence"/>
</dbReference>